<evidence type="ECO:0000259" key="2">
    <source>
        <dbReference type="SMART" id="SM00530"/>
    </source>
</evidence>
<evidence type="ECO:0000313" key="4">
    <source>
        <dbReference type="Proteomes" id="UP000540506"/>
    </source>
</evidence>
<name>A0A7W7R1M3_KITKI</name>
<dbReference type="InterPro" id="IPR010982">
    <property type="entry name" value="Lambda_DNA-bd_dom_sf"/>
</dbReference>
<dbReference type="InterPro" id="IPR041413">
    <property type="entry name" value="MLTR_LBD"/>
</dbReference>
<sequence>MRIANSPTTVNVPAVDPPGKGPSPAPVAAVSHVPDMRRQELAAFLRSRRERISPEQVGLPSTGRRRTPGLRREEVAQLAAVGVTWYTWLEQGRDIQVSGQVLEAVSRALLLDPNEREHLYILAGAGHPTPSKDCPVITPAVRQMLDQMTLLPSWVLNSRYDILAYNEMCVRLLGDFDQLPPEDRNVVWLIFTNQAYQARWLDLEAAQHQVVARLRGAMADHVADPAWKALVARLRHASPEFEERWLRHEVLGRGNGNKGFLHPEVGVLRMDYTNMWFGPREGTRLVVYSPSDEEGRAKLERLAKG</sequence>
<feature type="compositionally biased region" description="Pro residues" evidence="1">
    <location>
        <begin position="15"/>
        <end position="25"/>
    </location>
</feature>
<dbReference type="Gene3D" id="3.30.450.180">
    <property type="match status" value="1"/>
</dbReference>
<dbReference type="CDD" id="cd00093">
    <property type="entry name" value="HTH_XRE"/>
    <property type="match status" value="1"/>
</dbReference>
<evidence type="ECO:0000256" key="1">
    <source>
        <dbReference type="SAM" id="MobiDB-lite"/>
    </source>
</evidence>
<feature type="domain" description="HTH cro/C1-type" evidence="2">
    <location>
        <begin position="44"/>
        <end position="116"/>
    </location>
</feature>
<proteinExistence type="predicted"/>
<dbReference type="AlphaFoldDB" id="A0A7W7R1M3"/>
<dbReference type="Pfam" id="PF17765">
    <property type="entry name" value="MLTR_LBD"/>
    <property type="match status" value="1"/>
</dbReference>
<dbReference type="Proteomes" id="UP000540506">
    <property type="component" value="Unassembled WGS sequence"/>
</dbReference>
<accession>A0A7W7R1M3</accession>
<gene>
    <name evidence="3" type="ORF">FHR34_002119</name>
</gene>
<dbReference type="EMBL" id="JACHJV010000001">
    <property type="protein sequence ID" value="MBB4923126.1"/>
    <property type="molecule type" value="Genomic_DNA"/>
</dbReference>
<dbReference type="Gene3D" id="1.10.260.40">
    <property type="entry name" value="lambda repressor-like DNA-binding domains"/>
    <property type="match status" value="1"/>
</dbReference>
<keyword evidence="4" id="KW-1185">Reference proteome</keyword>
<dbReference type="GO" id="GO:0003677">
    <property type="term" value="F:DNA binding"/>
    <property type="evidence" value="ECO:0007669"/>
    <property type="project" value="InterPro"/>
</dbReference>
<dbReference type="SMART" id="SM00530">
    <property type="entry name" value="HTH_XRE"/>
    <property type="match status" value="1"/>
</dbReference>
<comment type="caution">
    <text evidence="3">The sequence shown here is derived from an EMBL/GenBank/DDBJ whole genome shotgun (WGS) entry which is preliminary data.</text>
</comment>
<feature type="compositionally biased region" description="Polar residues" evidence="1">
    <location>
        <begin position="1"/>
        <end position="11"/>
    </location>
</feature>
<dbReference type="Pfam" id="PF13560">
    <property type="entry name" value="HTH_31"/>
    <property type="match status" value="1"/>
</dbReference>
<organism evidence="3 4">
    <name type="scientific">Kitasatospora kifunensis</name>
    <name type="common">Streptomyces kifunensis</name>
    <dbReference type="NCBI Taxonomy" id="58351"/>
    <lineage>
        <taxon>Bacteria</taxon>
        <taxon>Bacillati</taxon>
        <taxon>Actinomycetota</taxon>
        <taxon>Actinomycetes</taxon>
        <taxon>Kitasatosporales</taxon>
        <taxon>Streptomycetaceae</taxon>
        <taxon>Kitasatospora</taxon>
    </lineage>
</organism>
<dbReference type="PANTHER" id="PTHR35010">
    <property type="entry name" value="BLL4672 PROTEIN-RELATED"/>
    <property type="match status" value="1"/>
</dbReference>
<feature type="region of interest" description="Disordered" evidence="1">
    <location>
        <begin position="1"/>
        <end position="28"/>
    </location>
</feature>
<protein>
    <recommendedName>
        <fullName evidence="2">HTH cro/C1-type domain-containing protein</fullName>
    </recommendedName>
</protein>
<evidence type="ECO:0000313" key="3">
    <source>
        <dbReference type="EMBL" id="MBB4923126.1"/>
    </source>
</evidence>
<reference evidence="3 4" key="1">
    <citation type="submission" date="2020-08" db="EMBL/GenBank/DDBJ databases">
        <title>Sequencing the genomes of 1000 actinobacteria strains.</title>
        <authorList>
            <person name="Klenk H.-P."/>
        </authorList>
    </citation>
    <scope>NUCLEOTIDE SEQUENCE [LARGE SCALE GENOMIC DNA]</scope>
    <source>
        <strain evidence="3 4">DSM 41654</strain>
    </source>
</reference>
<dbReference type="PANTHER" id="PTHR35010:SF2">
    <property type="entry name" value="BLL4672 PROTEIN"/>
    <property type="match status" value="1"/>
</dbReference>
<dbReference type="InterPro" id="IPR001387">
    <property type="entry name" value="Cro/C1-type_HTH"/>
</dbReference>